<dbReference type="AlphaFoldDB" id="A0A9Q0LZS2"/>
<evidence type="ECO:0000313" key="7">
    <source>
        <dbReference type="EMBL" id="KAJ5080423.1"/>
    </source>
</evidence>
<dbReference type="SUPFAM" id="SSF52540">
    <property type="entry name" value="P-loop containing nucleoside triphosphate hydrolases"/>
    <property type="match status" value="1"/>
</dbReference>
<comment type="caution">
    <text evidence="7">The sequence shown here is derived from an EMBL/GenBank/DDBJ whole genome shotgun (WGS) entry which is preliminary data.</text>
</comment>
<dbReference type="GO" id="GO:0031683">
    <property type="term" value="F:G-protein beta/gamma-subunit complex binding"/>
    <property type="evidence" value="ECO:0007669"/>
    <property type="project" value="InterPro"/>
</dbReference>
<dbReference type="OMA" id="CAYMESK"/>
<feature type="binding site" evidence="5">
    <location>
        <position position="270"/>
    </location>
    <ligand>
        <name>GTP</name>
        <dbReference type="ChEBI" id="CHEBI:37565"/>
    </ligand>
</feature>
<organism evidence="7 8">
    <name type="scientific">Anaeramoeba ignava</name>
    <name type="common">Anaerobic marine amoeba</name>
    <dbReference type="NCBI Taxonomy" id="1746090"/>
    <lineage>
        <taxon>Eukaryota</taxon>
        <taxon>Metamonada</taxon>
        <taxon>Anaeramoebidae</taxon>
        <taxon>Anaeramoeba</taxon>
    </lineage>
</organism>
<dbReference type="OrthoDB" id="5817230at2759"/>
<dbReference type="GO" id="GO:0005525">
    <property type="term" value="F:GTP binding"/>
    <property type="evidence" value="ECO:0007669"/>
    <property type="project" value="UniProtKB-KW"/>
</dbReference>
<gene>
    <name evidence="7" type="ORF">M0811_03908</name>
</gene>
<dbReference type="CDD" id="cd00066">
    <property type="entry name" value="G-alpha"/>
    <property type="match status" value="1"/>
</dbReference>
<dbReference type="GO" id="GO:0005737">
    <property type="term" value="C:cytoplasm"/>
    <property type="evidence" value="ECO:0007669"/>
    <property type="project" value="TreeGrafter"/>
</dbReference>
<dbReference type="EMBL" id="JAPDFW010000011">
    <property type="protein sequence ID" value="KAJ5080423.1"/>
    <property type="molecule type" value="Genomic_DNA"/>
</dbReference>
<evidence type="ECO:0000256" key="5">
    <source>
        <dbReference type="PIRSR" id="PIRSR601019-1"/>
    </source>
</evidence>
<keyword evidence="1 6" id="KW-0479">Metal-binding</keyword>
<dbReference type="SMART" id="SM00275">
    <property type="entry name" value="G_alpha"/>
    <property type="match status" value="1"/>
</dbReference>
<dbReference type="PROSITE" id="PS51882">
    <property type="entry name" value="G_ALPHA"/>
    <property type="match status" value="1"/>
</dbReference>
<evidence type="ECO:0000313" key="8">
    <source>
        <dbReference type="Proteomes" id="UP001149090"/>
    </source>
</evidence>
<dbReference type="PRINTS" id="PR00318">
    <property type="entry name" value="GPROTEINA"/>
</dbReference>
<keyword evidence="4" id="KW-0807">Transducer</keyword>
<feature type="binding site" evidence="5">
    <location>
        <begin position="214"/>
        <end position="217"/>
    </location>
    <ligand>
        <name>GTP</name>
        <dbReference type="ChEBI" id="CHEBI:37565"/>
    </ligand>
</feature>
<name>A0A9Q0LZS2_ANAIG</name>
<dbReference type="GO" id="GO:0007188">
    <property type="term" value="P:adenylate cyclase-modulating G protein-coupled receptor signaling pathway"/>
    <property type="evidence" value="ECO:0007669"/>
    <property type="project" value="TreeGrafter"/>
</dbReference>
<dbReference type="InterPro" id="IPR001019">
    <property type="entry name" value="Gprotein_alpha_su"/>
</dbReference>
<dbReference type="GO" id="GO:0005834">
    <property type="term" value="C:heterotrimeric G-protein complex"/>
    <property type="evidence" value="ECO:0007669"/>
    <property type="project" value="TreeGrafter"/>
</dbReference>
<dbReference type="SUPFAM" id="SSF47895">
    <property type="entry name" value="Transducin (alpha subunit), insertion domain"/>
    <property type="match status" value="1"/>
</dbReference>
<dbReference type="InterPro" id="IPR011025">
    <property type="entry name" value="GproteinA_insert"/>
</dbReference>
<dbReference type="InterPro" id="IPR027417">
    <property type="entry name" value="P-loop_NTPase"/>
</dbReference>
<feature type="binding site" evidence="6">
    <location>
        <position position="45"/>
    </location>
    <ligand>
        <name>Mg(2+)</name>
        <dbReference type="ChEBI" id="CHEBI:18420"/>
    </ligand>
</feature>
<feature type="binding site" evidence="5">
    <location>
        <begin position="145"/>
        <end position="149"/>
    </location>
    <ligand>
        <name>GTP</name>
        <dbReference type="ChEBI" id="CHEBI:37565"/>
    </ligand>
</feature>
<dbReference type="PANTHER" id="PTHR10218:SF302">
    <property type="entry name" value="GUANINE NUCLEOTIDE-BINDING PROTEIN ALPHA-5 SUBUNIT"/>
    <property type="match status" value="1"/>
</dbReference>
<keyword evidence="8" id="KW-1185">Reference proteome</keyword>
<dbReference type="Gene3D" id="3.40.50.300">
    <property type="entry name" value="P-loop containing nucleotide triphosphate hydrolases"/>
    <property type="match status" value="1"/>
</dbReference>
<evidence type="ECO:0000256" key="1">
    <source>
        <dbReference type="ARBA" id="ARBA00022723"/>
    </source>
</evidence>
<dbReference type="PANTHER" id="PTHR10218">
    <property type="entry name" value="GTP-BINDING PROTEIN ALPHA SUBUNIT"/>
    <property type="match status" value="1"/>
</dbReference>
<dbReference type="GO" id="GO:0003924">
    <property type="term" value="F:GTPase activity"/>
    <property type="evidence" value="ECO:0007669"/>
    <property type="project" value="InterPro"/>
</dbReference>
<accession>A0A9Q0LZS2</accession>
<evidence type="ECO:0000256" key="2">
    <source>
        <dbReference type="ARBA" id="ARBA00022741"/>
    </source>
</evidence>
<keyword evidence="2 5" id="KW-0547">Nucleotide-binding</keyword>
<keyword evidence="6" id="KW-0460">Magnesium</keyword>
<evidence type="ECO:0000256" key="3">
    <source>
        <dbReference type="ARBA" id="ARBA00023134"/>
    </source>
</evidence>
<dbReference type="GO" id="GO:0001664">
    <property type="term" value="F:G protein-coupled receptor binding"/>
    <property type="evidence" value="ECO:0007669"/>
    <property type="project" value="TreeGrafter"/>
</dbReference>
<keyword evidence="3 5" id="KW-0342">GTP-binding</keyword>
<proteinExistence type="predicted"/>
<evidence type="ECO:0000256" key="4">
    <source>
        <dbReference type="ARBA" id="ARBA00023224"/>
    </source>
</evidence>
<protein>
    <submittedName>
        <fullName evidence="7">G protein alpha i subunit</fullName>
    </submittedName>
</protein>
<dbReference type="Proteomes" id="UP001149090">
    <property type="component" value="Unassembled WGS sequence"/>
</dbReference>
<dbReference type="Pfam" id="PF00503">
    <property type="entry name" value="G-alpha"/>
    <property type="match status" value="2"/>
</dbReference>
<dbReference type="GO" id="GO:0046872">
    <property type="term" value="F:metal ion binding"/>
    <property type="evidence" value="ECO:0007669"/>
    <property type="project" value="UniProtKB-KW"/>
</dbReference>
<evidence type="ECO:0000256" key="6">
    <source>
        <dbReference type="PIRSR" id="PIRSR601019-2"/>
    </source>
</evidence>
<sequence>MGLKLSSKKRAKRSDLVDQQLQKDLIQENQTIKIIVLGTGDSGKSTLLKQMRIVFQGGLPENDKKLYKDTIRANIIRDMVSLLKAAEDLEISLNESNKSLAKYFYSSVTPDSESLNQELAFQNRSKFQIPDQLIFINNYTWRVVDVGGQRSERRKWIHHFDDVDVFIYIVAISEYDQQLFEDSAINRMHESMSLFNKTANSENFKEKNCILFFNKTDLFQKKLKTSPLSKFFPDFNFENDPQSGHEFFKQKFLSIGRNHNRHIFTHFTCAIDTDSMKLVLEAVNVTIIENHLKKDGFI</sequence>
<reference evidence="7" key="1">
    <citation type="submission" date="2022-10" db="EMBL/GenBank/DDBJ databases">
        <title>Novel sulphate-reducing endosymbionts in the free-living metamonad Anaeramoeba.</title>
        <authorList>
            <person name="Jerlstrom-Hultqvist J."/>
            <person name="Cepicka I."/>
            <person name="Gallot-Lavallee L."/>
            <person name="Salas-Leiva D."/>
            <person name="Curtis B.A."/>
            <person name="Zahonova K."/>
            <person name="Pipaliya S."/>
            <person name="Dacks J."/>
            <person name="Roger A.J."/>
        </authorList>
    </citation>
    <scope>NUCLEOTIDE SEQUENCE</scope>
    <source>
        <strain evidence="7">BMAN</strain>
    </source>
</reference>